<organism evidence="2 3">
    <name type="scientific">Corynebacterium aquilae DSM 44791</name>
    <dbReference type="NCBI Taxonomy" id="1431546"/>
    <lineage>
        <taxon>Bacteria</taxon>
        <taxon>Bacillati</taxon>
        <taxon>Actinomycetota</taxon>
        <taxon>Actinomycetes</taxon>
        <taxon>Mycobacteriales</taxon>
        <taxon>Corynebacteriaceae</taxon>
        <taxon>Corynebacterium</taxon>
    </lineage>
</organism>
<evidence type="ECO:0000256" key="1">
    <source>
        <dbReference type="SAM" id="SignalP"/>
    </source>
</evidence>
<reference evidence="2 3" key="1">
    <citation type="submission" date="2014-08" db="EMBL/GenBank/DDBJ databases">
        <title>Complete genome sequence of Corynebacterium aquilae S-613T(T) (=DSM 44791(T)), isolated from the choana of a healthy golden eagle.</title>
        <authorList>
            <person name="Ruckert C."/>
            <person name="Albersmeier A."/>
            <person name="Winkler A."/>
            <person name="Kalinowski J."/>
        </authorList>
    </citation>
    <scope>NUCLEOTIDE SEQUENCE [LARGE SCALE GENOMIC DNA]</scope>
    <source>
        <strain evidence="2 3">S-613</strain>
    </source>
</reference>
<proteinExistence type="predicted"/>
<dbReference type="KEGG" id="caqu:CAQU_03545"/>
<name>A0A1L7CEN5_9CORY</name>
<dbReference type="STRING" id="1431546.CAQU_03545"/>
<dbReference type="PROSITE" id="PS51257">
    <property type="entry name" value="PROKAR_LIPOPROTEIN"/>
    <property type="match status" value="1"/>
</dbReference>
<dbReference type="PANTHER" id="PTHR31270">
    <property type="entry name" value="GLUTAMINYL-PEPTIDE CYCLOTRANSFERASE"/>
    <property type="match status" value="1"/>
</dbReference>
<keyword evidence="2" id="KW-0808">Transferase</keyword>
<evidence type="ECO:0000313" key="2">
    <source>
        <dbReference type="EMBL" id="APT84295.1"/>
    </source>
</evidence>
<keyword evidence="1" id="KW-0732">Signal</keyword>
<dbReference type="SUPFAM" id="SSF50969">
    <property type="entry name" value="YVTN repeat-like/Quinoprotein amine dehydrogenase"/>
    <property type="match status" value="1"/>
</dbReference>
<dbReference type="Proteomes" id="UP000185478">
    <property type="component" value="Chromosome"/>
</dbReference>
<dbReference type="Pfam" id="PF05096">
    <property type="entry name" value="Glu_cyclase_2"/>
    <property type="match status" value="1"/>
</dbReference>
<gene>
    <name evidence="2" type="ORF">CAQU_03545</name>
</gene>
<dbReference type="PANTHER" id="PTHR31270:SF1">
    <property type="entry name" value="GLUTAMINYL-PEPTIDE CYCLOTRANSFERASE"/>
    <property type="match status" value="1"/>
</dbReference>
<feature type="chain" id="PRO_5038446157" evidence="1">
    <location>
        <begin position="23"/>
        <end position="271"/>
    </location>
</feature>
<dbReference type="AlphaFoldDB" id="A0A1L7CEN5"/>
<dbReference type="GO" id="GO:0016603">
    <property type="term" value="F:glutaminyl-peptide cyclotransferase activity"/>
    <property type="evidence" value="ECO:0007669"/>
    <property type="project" value="InterPro"/>
</dbReference>
<dbReference type="InterPro" id="IPR007788">
    <property type="entry name" value="QCT"/>
</dbReference>
<keyword evidence="3" id="KW-1185">Reference proteome</keyword>
<accession>A0A1L7CEN5</accession>
<evidence type="ECO:0000313" key="3">
    <source>
        <dbReference type="Proteomes" id="UP000185478"/>
    </source>
</evidence>
<dbReference type="EMBL" id="CP009245">
    <property type="protein sequence ID" value="APT84295.1"/>
    <property type="molecule type" value="Genomic_DNA"/>
</dbReference>
<sequence>MSRAVVACCAVVGLVASGCTQTAEGPDPNLVPERLTTTVVKTHPFDPTSFTQGLELDGDRLWVSTGWHGQSGVYATSLEDPAHHGQPQARLEDKYFGEGITQVGDTLWQLTWRQGTAFKRDAATLDVVQTASYSGEGWGLCSFDKDDSVMVMSDGTNQLRLIDPESFVEDSRVMVQSQGQEIDKLNELDCTVEKGRRVVYANRYLTTDIYRIDLDTGTVTAVIDASNLKSNAAPDRNNVLNGIAHIPGSDRFLLAGKRWPQMYEVRFTSAG</sequence>
<dbReference type="InterPro" id="IPR011044">
    <property type="entry name" value="Quino_amine_DH_bsu"/>
</dbReference>
<feature type="signal peptide" evidence="1">
    <location>
        <begin position="1"/>
        <end position="22"/>
    </location>
</feature>
<dbReference type="InterPro" id="IPR015943">
    <property type="entry name" value="WD40/YVTN_repeat-like_dom_sf"/>
</dbReference>
<protein>
    <submittedName>
        <fullName evidence="2">Glutamine cyclotransferase</fullName>
    </submittedName>
</protein>
<dbReference type="Gene3D" id="2.130.10.10">
    <property type="entry name" value="YVTN repeat-like/Quinoprotein amine dehydrogenase"/>
    <property type="match status" value="1"/>
</dbReference>